<evidence type="ECO:0000256" key="5">
    <source>
        <dbReference type="ARBA" id="ARBA00023014"/>
    </source>
</evidence>
<dbReference type="Pfam" id="PF04055">
    <property type="entry name" value="Radical_SAM"/>
    <property type="match status" value="1"/>
</dbReference>
<dbReference type="EMBL" id="SAXU01000001">
    <property type="protein sequence ID" value="TXJ20038.1"/>
    <property type="molecule type" value="Genomic_DNA"/>
</dbReference>
<evidence type="ECO:0000313" key="8">
    <source>
        <dbReference type="Proteomes" id="UP000324638"/>
    </source>
</evidence>
<evidence type="ECO:0000313" key="7">
    <source>
        <dbReference type="EMBL" id="TXJ20038.1"/>
    </source>
</evidence>
<dbReference type="PANTHER" id="PTHR11228">
    <property type="entry name" value="RADICAL SAM DOMAIN PROTEIN"/>
    <property type="match status" value="1"/>
</dbReference>
<accession>A0A5C8D4M3</accession>
<keyword evidence="4" id="KW-0408">Iron</keyword>
<keyword evidence="5" id="KW-0411">Iron-sulfur</keyword>
<proteinExistence type="predicted"/>
<sequence length="316" mass="37059">MNKKIIDNIAWWIPIRKWRDNFRNYMHSKIDIPTLPNLVFITNQKCNLKCKNCANFSPYLSQIIPYYKANELINDLKTITKHMNIWQLQIQGGEFFVHPEYEKILNYIIINKRIKTVTLATNGIIIPKDNILKNIKRGKKIHIRISSYGKINNNTAIKLKDKLEKLKIPFSYHKFATGDYMWSYCGDVNMERLSYKEMMNSYNNCIFAKVCLTLENGFVSICSRATIAHIVQNFEFSDKCGIYIRDNFNPSKFLKFAEEKPPVEACYYCYGTQGKQILPAEQVNKEEWEEVLLFVDNIRAEQSRAEQSRAEQSSNV</sequence>
<gene>
    <name evidence="7" type="ORF">EPJ79_02450</name>
</gene>
<evidence type="ECO:0000259" key="6">
    <source>
        <dbReference type="Pfam" id="PF04055"/>
    </source>
</evidence>
<dbReference type="SUPFAM" id="SSF102114">
    <property type="entry name" value="Radical SAM enzymes"/>
    <property type="match status" value="1"/>
</dbReference>
<evidence type="ECO:0000256" key="3">
    <source>
        <dbReference type="ARBA" id="ARBA00022723"/>
    </source>
</evidence>
<evidence type="ECO:0000256" key="4">
    <source>
        <dbReference type="ARBA" id="ARBA00023004"/>
    </source>
</evidence>
<name>A0A5C8D4M3_9SPIR</name>
<evidence type="ECO:0000256" key="2">
    <source>
        <dbReference type="ARBA" id="ARBA00022691"/>
    </source>
</evidence>
<dbReference type="Gene3D" id="3.20.20.70">
    <property type="entry name" value="Aldolase class I"/>
    <property type="match status" value="1"/>
</dbReference>
<feature type="domain" description="Radical SAM core" evidence="6">
    <location>
        <begin position="43"/>
        <end position="145"/>
    </location>
</feature>
<reference evidence="7 8" key="1">
    <citation type="journal article" date="1992" name="Lakartidningen">
        <title>[Penicillin V and not amoxicillin is the first choice preparation in acute otitis].</title>
        <authorList>
            <person name="Kamme C."/>
            <person name="Lundgren K."/>
            <person name="Prellner K."/>
        </authorList>
    </citation>
    <scope>NUCLEOTIDE SEQUENCE [LARGE SCALE GENOMIC DNA]</scope>
    <source>
        <strain evidence="7 8">513A</strain>
    </source>
</reference>
<dbReference type="SFLD" id="SFLDS00029">
    <property type="entry name" value="Radical_SAM"/>
    <property type="match status" value="1"/>
</dbReference>
<protein>
    <submittedName>
        <fullName evidence="7">Radical SAM protein</fullName>
    </submittedName>
</protein>
<dbReference type="InterPro" id="IPR058240">
    <property type="entry name" value="rSAM_sf"/>
</dbReference>
<evidence type="ECO:0000256" key="1">
    <source>
        <dbReference type="ARBA" id="ARBA00001966"/>
    </source>
</evidence>
<dbReference type="InterPro" id="IPR007197">
    <property type="entry name" value="rSAM"/>
</dbReference>
<dbReference type="GO" id="GO:0051536">
    <property type="term" value="F:iron-sulfur cluster binding"/>
    <property type="evidence" value="ECO:0007669"/>
    <property type="project" value="UniProtKB-KW"/>
</dbReference>
<dbReference type="GO" id="GO:0046872">
    <property type="term" value="F:metal ion binding"/>
    <property type="evidence" value="ECO:0007669"/>
    <property type="project" value="UniProtKB-KW"/>
</dbReference>
<keyword evidence="3" id="KW-0479">Metal-binding</keyword>
<dbReference type="RefSeq" id="WP_147738310.1">
    <property type="nucleotide sequence ID" value="NZ_SAXU01000001.1"/>
</dbReference>
<dbReference type="GO" id="GO:0003824">
    <property type="term" value="F:catalytic activity"/>
    <property type="evidence" value="ECO:0007669"/>
    <property type="project" value="InterPro"/>
</dbReference>
<keyword evidence="2" id="KW-0949">S-adenosyl-L-methionine</keyword>
<dbReference type="InterPro" id="IPR050377">
    <property type="entry name" value="Radical_SAM_PqqE_MftC-like"/>
</dbReference>
<dbReference type="CDD" id="cd01335">
    <property type="entry name" value="Radical_SAM"/>
    <property type="match status" value="1"/>
</dbReference>
<comment type="cofactor">
    <cofactor evidence="1">
        <name>[4Fe-4S] cluster</name>
        <dbReference type="ChEBI" id="CHEBI:49883"/>
    </cofactor>
</comment>
<dbReference type="PANTHER" id="PTHR11228:SF7">
    <property type="entry name" value="PQQA PEPTIDE CYCLASE"/>
    <property type="match status" value="1"/>
</dbReference>
<dbReference type="InterPro" id="IPR013785">
    <property type="entry name" value="Aldolase_TIM"/>
</dbReference>
<dbReference type="AlphaFoldDB" id="A0A5C8D4M3"/>
<organism evidence="7 8">
    <name type="scientific">Brachyspira aalborgi</name>
    <dbReference type="NCBI Taxonomy" id="29522"/>
    <lineage>
        <taxon>Bacteria</taxon>
        <taxon>Pseudomonadati</taxon>
        <taxon>Spirochaetota</taxon>
        <taxon>Spirochaetia</taxon>
        <taxon>Brachyspirales</taxon>
        <taxon>Brachyspiraceae</taxon>
        <taxon>Brachyspira</taxon>
    </lineage>
</organism>
<dbReference type="Proteomes" id="UP000324638">
    <property type="component" value="Unassembled WGS sequence"/>
</dbReference>
<comment type="caution">
    <text evidence="7">The sequence shown here is derived from an EMBL/GenBank/DDBJ whole genome shotgun (WGS) entry which is preliminary data.</text>
</comment>